<feature type="binding site" evidence="3">
    <location>
        <position position="62"/>
    </location>
    <ligand>
        <name>substrate</name>
    </ligand>
</feature>
<feature type="binding site" evidence="3">
    <location>
        <begin position="181"/>
        <end position="183"/>
    </location>
    <ligand>
        <name>NAD(+)</name>
        <dbReference type="ChEBI" id="CHEBI:57540"/>
    </ligand>
</feature>
<dbReference type="CDD" id="cd01412">
    <property type="entry name" value="SIRT5_Af1_CobB"/>
    <property type="match status" value="1"/>
</dbReference>
<organism evidence="6 7">
    <name type="scientific">Phaeospirillum tilakii</name>
    <dbReference type="NCBI Taxonomy" id="741673"/>
    <lineage>
        <taxon>Bacteria</taxon>
        <taxon>Pseudomonadati</taxon>
        <taxon>Pseudomonadota</taxon>
        <taxon>Alphaproteobacteria</taxon>
        <taxon>Rhodospirillales</taxon>
        <taxon>Rhodospirillaceae</taxon>
        <taxon>Phaeospirillum</taxon>
    </lineage>
</organism>
<dbReference type="Gene3D" id="3.30.1600.10">
    <property type="entry name" value="SIR2/SIRT2 'Small Domain"/>
    <property type="match status" value="1"/>
</dbReference>
<dbReference type="GO" id="GO:0034979">
    <property type="term" value="F:NAD-dependent protein lysine deacetylase activity"/>
    <property type="evidence" value="ECO:0007669"/>
    <property type="project" value="UniProtKB-EC"/>
</dbReference>
<evidence type="ECO:0000256" key="4">
    <source>
        <dbReference type="PROSITE-ProRule" id="PRU00236"/>
    </source>
</evidence>
<comment type="subcellular location">
    <subcellularLocation>
        <location evidence="3">Cytoplasm</location>
    </subcellularLocation>
</comment>
<comment type="cofactor">
    <cofactor evidence="3">
        <name>Zn(2+)</name>
        <dbReference type="ChEBI" id="CHEBI:29105"/>
    </cofactor>
    <text evidence="3">Binds 1 zinc ion per subunit.</text>
</comment>
<feature type="binding site" evidence="3">
    <location>
        <begin position="15"/>
        <end position="34"/>
    </location>
    <ligand>
        <name>NAD(+)</name>
        <dbReference type="ChEBI" id="CHEBI:57540"/>
    </ligand>
</feature>
<feature type="binding site" evidence="3 4">
    <location>
        <position position="144"/>
    </location>
    <ligand>
        <name>Zn(2+)</name>
        <dbReference type="ChEBI" id="CHEBI:29105"/>
    </ligand>
</feature>
<feature type="binding site" evidence="3">
    <location>
        <begin position="208"/>
        <end position="210"/>
    </location>
    <ligand>
        <name>NAD(+)</name>
        <dbReference type="ChEBI" id="CHEBI:57540"/>
    </ligand>
</feature>
<dbReference type="HAMAP" id="MF_01121">
    <property type="entry name" value="Sirtuin_ClassIII"/>
    <property type="match status" value="1"/>
</dbReference>
<feature type="binding site" evidence="3">
    <location>
        <begin position="96"/>
        <end position="99"/>
    </location>
    <ligand>
        <name>NAD(+)</name>
        <dbReference type="ChEBI" id="CHEBI:57540"/>
    </ligand>
</feature>
<dbReference type="Gene3D" id="3.40.50.1220">
    <property type="entry name" value="TPP-binding domain"/>
    <property type="match status" value="1"/>
</dbReference>
<comment type="caution">
    <text evidence="6">The sequence shown here is derived from an EMBL/GenBank/DDBJ whole genome shotgun (WGS) entry which is preliminary data.</text>
</comment>
<evidence type="ECO:0000256" key="2">
    <source>
        <dbReference type="ARBA" id="ARBA00023027"/>
    </source>
</evidence>
<dbReference type="PANTHER" id="PTHR11085:SF4">
    <property type="entry name" value="NAD-DEPENDENT PROTEIN DEACYLASE"/>
    <property type="match status" value="1"/>
</dbReference>
<feature type="binding site" evidence="3">
    <location>
        <position position="59"/>
    </location>
    <ligand>
        <name>substrate</name>
    </ligand>
</feature>
<accession>A0ABW5C858</accession>
<dbReference type="RefSeq" id="WP_377313617.1">
    <property type="nucleotide sequence ID" value="NZ_JBHUIY010000001.1"/>
</dbReference>
<evidence type="ECO:0000259" key="5">
    <source>
        <dbReference type="PROSITE" id="PS50305"/>
    </source>
</evidence>
<dbReference type="EMBL" id="JBHUIY010000001">
    <property type="protein sequence ID" value="MFD2232371.1"/>
    <property type="molecule type" value="Genomic_DNA"/>
</dbReference>
<keyword evidence="3" id="KW-0963">Cytoplasm</keyword>
<evidence type="ECO:0000256" key="3">
    <source>
        <dbReference type="HAMAP-Rule" id="MF_01121"/>
    </source>
</evidence>
<comment type="domain">
    <text evidence="3">2 residues (Tyr-59 and Arg-62) present in a large hydrophobic pocket are probably involved in substrate specificity. They are important for desuccinylation activity, but dispensable for deacetylation activity.</text>
</comment>
<keyword evidence="3 4" id="KW-0479">Metal-binding</keyword>
<feature type="binding site" evidence="3 4">
    <location>
        <position position="141"/>
    </location>
    <ligand>
        <name>Zn(2+)</name>
        <dbReference type="ChEBI" id="CHEBI:29105"/>
    </ligand>
</feature>
<reference evidence="7" key="1">
    <citation type="journal article" date="2019" name="Int. J. Syst. Evol. Microbiol.">
        <title>The Global Catalogue of Microorganisms (GCM) 10K type strain sequencing project: providing services to taxonomists for standard genome sequencing and annotation.</title>
        <authorList>
            <consortium name="The Broad Institute Genomics Platform"/>
            <consortium name="The Broad Institute Genome Sequencing Center for Infectious Disease"/>
            <person name="Wu L."/>
            <person name="Ma J."/>
        </authorList>
    </citation>
    <scope>NUCLEOTIDE SEQUENCE [LARGE SCALE GENOMIC DNA]</scope>
    <source>
        <strain evidence="7">KCTC 15012</strain>
    </source>
</reference>
<comment type="catalytic activity">
    <reaction evidence="3">
        <text>N(6)-acetyl-L-lysyl-[protein] + NAD(+) + H2O = 2''-O-acetyl-ADP-D-ribose + nicotinamide + L-lysyl-[protein]</text>
        <dbReference type="Rhea" id="RHEA:43636"/>
        <dbReference type="Rhea" id="RHEA-COMP:9752"/>
        <dbReference type="Rhea" id="RHEA-COMP:10731"/>
        <dbReference type="ChEBI" id="CHEBI:15377"/>
        <dbReference type="ChEBI" id="CHEBI:17154"/>
        <dbReference type="ChEBI" id="CHEBI:29969"/>
        <dbReference type="ChEBI" id="CHEBI:57540"/>
        <dbReference type="ChEBI" id="CHEBI:61930"/>
        <dbReference type="ChEBI" id="CHEBI:83767"/>
        <dbReference type="EC" id="2.3.1.286"/>
    </reaction>
</comment>
<protein>
    <recommendedName>
        <fullName evidence="3">NAD-dependent protein deacylase</fullName>
        <ecNumber evidence="3">2.3.1.286</ecNumber>
    </recommendedName>
    <alternativeName>
        <fullName evidence="3">Regulatory protein SIR2 homolog</fullName>
    </alternativeName>
</protein>
<dbReference type="Proteomes" id="UP001597296">
    <property type="component" value="Unassembled WGS sequence"/>
</dbReference>
<feature type="domain" description="Deacetylase sirtuin-type" evidence="5">
    <location>
        <begin position="1"/>
        <end position="240"/>
    </location>
</feature>
<dbReference type="EC" id="2.3.1.286" evidence="3"/>
<evidence type="ECO:0000313" key="6">
    <source>
        <dbReference type="EMBL" id="MFD2232371.1"/>
    </source>
</evidence>
<dbReference type="InterPro" id="IPR050134">
    <property type="entry name" value="NAD-dep_sirtuin_deacylases"/>
</dbReference>
<dbReference type="InterPro" id="IPR029035">
    <property type="entry name" value="DHS-like_NAD/FAD-binding_dom"/>
</dbReference>
<keyword evidence="1 6" id="KW-0808">Transferase</keyword>
<feature type="binding site" evidence="3 4">
    <location>
        <position position="122"/>
    </location>
    <ligand>
        <name>Zn(2+)</name>
        <dbReference type="ChEBI" id="CHEBI:29105"/>
    </ligand>
</feature>
<feature type="binding site" evidence="3">
    <location>
        <position position="226"/>
    </location>
    <ligand>
        <name>NAD(+)</name>
        <dbReference type="ChEBI" id="CHEBI:57540"/>
    </ligand>
</feature>
<name>A0ABW5C858_9PROT</name>
<dbReference type="InterPro" id="IPR003000">
    <property type="entry name" value="Sirtuin"/>
</dbReference>
<evidence type="ECO:0000313" key="7">
    <source>
        <dbReference type="Proteomes" id="UP001597296"/>
    </source>
</evidence>
<comment type="function">
    <text evidence="3">NAD-dependent lysine deacetylase and desuccinylase that specifically removes acetyl and succinyl groups on target proteins. Modulates the activities of several proteins which are inactive in their acylated form.</text>
</comment>
<keyword evidence="2 3" id="KW-0520">NAD</keyword>
<keyword evidence="3 4" id="KW-0862">Zinc</keyword>
<dbReference type="InterPro" id="IPR026591">
    <property type="entry name" value="Sirtuin_cat_small_dom_sf"/>
</dbReference>
<keyword evidence="6" id="KW-0012">Acyltransferase</keyword>
<sequence>MSHPSAPGRIVVLTGAGISKESGLDTFRDQGGLWAQMRVEDVASIEGYRRDPDLVQHFYNTRRRELGTGRVEPNPAHLALARLEREWPGEVLVVTQNVDDLHERAGSVNLIHMHGELLKVRCERCDRPLPWREDVTRASLCPDCGRAGTLRPHIVWFGEVPFEMDRIIAALERCALFVSIGTSGHVYPAAGFVAAVRQAGRAHAVELNLEPSRGASLFHEVRTGPASETVPAFVAGLLAGL</sequence>
<gene>
    <name evidence="3" type="primary">cobB</name>
    <name evidence="6" type="ORF">ACFSNB_00985</name>
</gene>
<dbReference type="InterPro" id="IPR026590">
    <property type="entry name" value="Ssirtuin_cat_dom"/>
</dbReference>
<evidence type="ECO:0000256" key="1">
    <source>
        <dbReference type="ARBA" id="ARBA00022679"/>
    </source>
</evidence>
<dbReference type="Pfam" id="PF02146">
    <property type="entry name" value="SIR2"/>
    <property type="match status" value="1"/>
</dbReference>
<dbReference type="PROSITE" id="PS50305">
    <property type="entry name" value="SIRTUIN"/>
    <property type="match status" value="1"/>
</dbReference>
<comment type="similarity">
    <text evidence="3">Belongs to the sirtuin family. Class III subfamily.</text>
</comment>
<keyword evidence="7" id="KW-1185">Reference proteome</keyword>
<feature type="binding site" evidence="3 4">
    <location>
        <position position="125"/>
    </location>
    <ligand>
        <name>Zn(2+)</name>
        <dbReference type="ChEBI" id="CHEBI:29105"/>
    </ligand>
</feature>
<proteinExistence type="inferred from homology"/>
<comment type="catalytic activity">
    <reaction evidence="3">
        <text>N(6)-succinyl-L-lysyl-[protein] + NAD(+) + H2O = 2''-O-succinyl-ADP-D-ribose + nicotinamide + L-lysyl-[protein]</text>
        <dbReference type="Rhea" id="RHEA:47668"/>
        <dbReference type="Rhea" id="RHEA-COMP:9752"/>
        <dbReference type="Rhea" id="RHEA-COMP:11877"/>
        <dbReference type="ChEBI" id="CHEBI:15377"/>
        <dbReference type="ChEBI" id="CHEBI:17154"/>
        <dbReference type="ChEBI" id="CHEBI:29969"/>
        <dbReference type="ChEBI" id="CHEBI:57540"/>
        <dbReference type="ChEBI" id="CHEBI:87830"/>
        <dbReference type="ChEBI" id="CHEBI:87832"/>
    </reaction>
</comment>
<dbReference type="PANTHER" id="PTHR11085">
    <property type="entry name" value="NAD-DEPENDENT PROTEIN DEACYLASE SIRTUIN-5, MITOCHONDRIAL-RELATED"/>
    <property type="match status" value="1"/>
</dbReference>
<dbReference type="SUPFAM" id="SSF52467">
    <property type="entry name" value="DHS-like NAD/FAD-binding domain"/>
    <property type="match status" value="1"/>
</dbReference>
<feature type="active site" description="Proton acceptor" evidence="3 4">
    <location>
        <position position="114"/>
    </location>
</feature>
<dbReference type="InterPro" id="IPR027546">
    <property type="entry name" value="Sirtuin_class_III"/>
</dbReference>